<proteinExistence type="predicted"/>
<dbReference type="Gene3D" id="1.25.10.10">
    <property type="entry name" value="Leucine-rich Repeat Variant"/>
    <property type="match status" value="1"/>
</dbReference>
<evidence type="ECO:0000256" key="4">
    <source>
        <dbReference type="PROSITE-ProRule" id="PRU00317"/>
    </source>
</evidence>
<dbReference type="PROSITE" id="PS50302">
    <property type="entry name" value="PUM"/>
    <property type="match status" value="3"/>
</dbReference>
<evidence type="ECO:0000256" key="1">
    <source>
        <dbReference type="ARBA" id="ARBA00022473"/>
    </source>
</evidence>
<feature type="region of interest" description="Disordered" evidence="5">
    <location>
        <begin position="157"/>
        <end position="197"/>
    </location>
</feature>
<dbReference type="GO" id="GO:0010608">
    <property type="term" value="P:post-transcriptional regulation of gene expression"/>
    <property type="evidence" value="ECO:0007669"/>
    <property type="project" value="TreeGrafter"/>
</dbReference>
<feature type="repeat" description="Pumilio" evidence="4">
    <location>
        <begin position="413"/>
        <end position="449"/>
    </location>
</feature>
<dbReference type="GO" id="GO:0030154">
    <property type="term" value="P:cell differentiation"/>
    <property type="evidence" value="ECO:0007669"/>
    <property type="project" value="UniProtKB-KW"/>
</dbReference>
<feature type="repeat" description="Pumilio" evidence="4">
    <location>
        <begin position="364"/>
        <end position="408"/>
    </location>
</feature>
<dbReference type="AlphaFoldDB" id="A0A158PBP8"/>
<feature type="repeat" description="Pumilio" evidence="4">
    <location>
        <begin position="451"/>
        <end position="486"/>
    </location>
</feature>
<evidence type="ECO:0000256" key="3">
    <source>
        <dbReference type="ARBA" id="ARBA00022782"/>
    </source>
</evidence>
<dbReference type="PROSITE" id="PS50303">
    <property type="entry name" value="PUM_HD"/>
    <property type="match status" value="1"/>
</dbReference>
<protein>
    <submittedName>
        <fullName evidence="8">PUM-HD domain-containing protein</fullName>
    </submittedName>
</protein>
<keyword evidence="3" id="KW-0221">Differentiation</keyword>
<keyword evidence="2" id="KW-0677">Repeat</keyword>
<dbReference type="SUPFAM" id="SSF48371">
    <property type="entry name" value="ARM repeat"/>
    <property type="match status" value="1"/>
</dbReference>
<reference evidence="7" key="1">
    <citation type="submission" date="2012-09" db="EMBL/GenBank/DDBJ databases">
        <authorList>
            <person name="Martin A.A."/>
        </authorList>
    </citation>
    <scope>NUCLEOTIDE SEQUENCE</scope>
</reference>
<dbReference type="GO" id="GO:0003730">
    <property type="term" value="F:mRNA 3'-UTR binding"/>
    <property type="evidence" value="ECO:0007669"/>
    <property type="project" value="TreeGrafter"/>
</dbReference>
<keyword evidence="7" id="KW-1185">Reference proteome</keyword>
<feature type="compositionally biased region" description="Low complexity" evidence="5">
    <location>
        <begin position="157"/>
        <end position="171"/>
    </location>
</feature>
<dbReference type="InterPro" id="IPR033133">
    <property type="entry name" value="PUM-HD"/>
</dbReference>
<feature type="domain" description="PUM-HD" evidence="6">
    <location>
        <begin position="208"/>
        <end position="577"/>
    </location>
</feature>
<dbReference type="PANTHER" id="PTHR12537">
    <property type="entry name" value="RNA BINDING PROTEIN PUMILIO-RELATED"/>
    <property type="match status" value="1"/>
</dbReference>
<dbReference type="Proteomes" id="UP000035642">
    <property type="component" value="Unassembled WGS sequence"/>
</dbReference>
<name>A0A158PBP8_ANGCA</name>
<dbReference type="STRING" id="6313.A0A158PBP8"/>
<reference evidence="8" key="2">
    <citation type="submission" date="2016-04" db="UniProtKB">
        <authorList>
            <consortium name="WormBaseParasite"/>
        </authorList>
    </citation>
    <scope>IDENTIFICATION</scope>
</reference>
<sequence>MVVDLNEQCNVAHEDQGGMTNLDTGENTPTAVGFVALPHDAADTAASRARRLTRRGRKAPLPLAHARQGRRRAAVDDRNWQLPCAEHGRTATLWGAVRSVRRRRRRRSFVTVRGPTLLVTCHSLSPHTVRDSGPGCRTAYVSPLFCAEASHLSDSGISVSNSVSNSSAEGSPYSPPGSTRTEGTPGNAGLRRPLRHLDSNTQSYTPLHVSRHFEAKLSISPNVASPVPTLGIMYSYEVDNSFGENHTRYPLPSWAVDGQGCIIVPLRKILEEGLLEVFAKDKTGCTFLQANFPEEGTADRELLVKELFEGTNLFECLPEDLKSLLMLELHNCDLVTLCVDQNANHVVQKIMTSFTLSHWQFVVEYFVSNREELFSVAEDKYGCRVIQLAIELLSDTNKANKCRSPLLEKLMDHVVSNCERLASNEFANYVIQHVIKAGTLSDYRDKLIEECLLRNLLSLSQEKYASHVVEKAFEFAPPVLLAEMMDEIFDGYIPHPETKKDALDIMLFHQYGNYVVQRMLGICCEAIRARSNGINLPDMEQRLGWLNRLESRIVHNRHRLARYSSGKKILNALQQLNECAVPTTPSRYRRSCVQTSVPSKYR</sequence>
<keyword evidence="1" id="KW-0217">Developmental protein</keyword>
<dbReference type="Pfam" id="PF00806">
    <property type="entry name" value="PUF"/>
    <property type="match status" value="6"/>
</dbReference>
<dbReference type="WBParaSite" id="ACAC_0001128001-mRNA-1">
    <property type="protein sequence ID" value="ACAC_0001128001-mRNA-1"/>
    <property type="gene ID" value="ACAC_0001128001"/>
</dbReference>
<dbReference type="GO" id="GO:0005737">
    <property type="term" value="C:cytoplasm"/>
    <property type="evidence" value="ECO:0007669"/>
    <property type="project" value="TreeGrafter"/>
</dbReference>
<accession>A0A158PBP8</accession>
<dbReference type="SMART" id="SM00025">
    <property type="entry name" value="Pumilio"/>
    <property type="match status" value="6"/>
</dbReference>
<dbReference type="InterPro" id="IPR001313">
    <property type="entry name" value="Pumilio_RNA-bd_rpt"/>
</dbReference>
<evidence type="ECO:0000256" key="5">
    <source>
        <dbReference type="SAM" id="MobiDB-lite"/>
    </source>
</evidence>
<dbReference type="PANTHER" id="PTHR12537:SF112">
    <property type="entry name" value="FEM-3 MRNA-BINDING FACTOR 1-RELATED"/>
    <property type="match status" value="1"/>
</dbReference>
<evidence type="ECO:0000313" key="7">
    <source>
        <dbReference type="Proteomes" id="UP000035642"/>
    </source>
</evidence>
<dbReference type="InterPro" id="IPR016024">
    <property type="entry name" value="ARM-type_fold"/>
</dbReference>
<evidence type="ECO:0000259" key="6">
    <source>
        <dbReference type="PROSITE" id="PS50303"/>
    </source>
</evidence>
<evidence type="ECO:0000313" key="8">
    <source>
        <dbReference type="WBParaSite" id="ACAC_0001128001-mRNA-1"/>
    </source>
</evidence>
<organism evidence="7 8">
    <name type="scientific">Angiostrongylus cantonensis</name>
    <name type="common">Rat lungworm</name>
    <dbReference type="NCBI Taxonomy" id="6313"/>
    <lineage>
        <taxon>Eukaryota</taxon>
        <taxon>Metazoa</taxon>
        <taxon>Ecdysozoa</taxon>
        <taxon>Nematoda</taxon>
        <taxon>Chromadorea</taxon>
        <taxon>Rhabditida</taxon>
        <taxon>Rhabditina</taxon>
        <taxon>Rhabditomorpha</taxon>
        <taxon>Strongyloidea</taxon>
        <taxon>Metastrongylidae</taxon>
        <taxon>Angiostrongylus</taxon>
    </lineage>
</organism>
<dbReference type="GO" id="GO:0005634">
    <property type="term" value="C:nucleus"/>
    <property type="evidence" value="ECO:0007669"/>
    <property type="project" value="TreeGrafter"/>
</dbReference>
<dbReference type="InterPro" id="IPR011989">
    <property type="entry name" value="ARM-like"/>
</dbReference>
<evidence type="ECO:0000256" key="2">
    <source>
        <dbReference type="ARBA" id="ARBA00022737"/>
    </source>
</evidence>